<proteinExistence type="predicted"/>
<dbReference type="GO" id="GO:0004743">
    <property type="term" value="F:pyruvate kinase activity"/>
    <property type="evidence" value="ECO:0007669"/>
    <property type="project" value="InterPro"/>
</dbReference>
<dbReference type="GO" id="GO:0000287">
    <property type="term" value="F:magnesium ion binding"/>
    <property type="evidence" value="ECO:0007669"/>
    <property type="project" value="InterPro"/>
</dbReference>
<dbReference type="InterPro" id="IPR036918">
    <property type="entry name" value="Pyrv_Knase_C_sf"/>
</dbReference>
<dbReference type="Gene3D" id="3.40.1380.20">
    <property type="entry name" value="Pyruvate kinase, C-terminal domain"/>
    <property type="match status" value="1"/>
</dbReference>
<keyword evidence="3" id="KW-1185">Reference proteome</keyword>
<dbReference type="InterPro" id="IPR015795">
    <property type="entry name" value="Pyrv_Knase_C"/>
</dbReference>
<reference evidence="2 3" key="1">
    <citation type="submission" date="2024-01" db="EMBL/GenBank/DDBJ databases">
        <title>The complete chloroplast genome sequence of Lithospermum erythrorhizon: insights into the phylogenetic relationship among Boraginaceae species and the maternal lineages of purple gromwells.</title>
        <authorList>
            <person name="Okada T."/>
            <person name="Watanabe K."/>
        </authorList>
    </citation>
    <scope>NUCLEOTIDE SEQUENCE [LARGE SCALE GENOMIC DNA]</scope>
</reference>
<protein>
    <submittedName>
        <fullName evidence="2">Kinase</fullName>
    </submittedName>
</protein>
<dbReference type="AlphaFoldDB" id="A0AAV3PSC5"/>
<gene>
    <name evidence="2" type="ORF">LIER_12072</name>
</gene>
<accession>A0AAV3PSC5</accession>
<dbReference type="InterPro" id="IPR001697">
    <property type="entry name" value="Pyr_Knase"/>
</dbReference>
<feature type="domain" description="Pyruvate kinase C-terminal" evidence="1">
    <location>
        <begin position="33"/>
        <end position="70"/>
    </location>
</feature>
<dbReference type="GO" id="GO:0030955">
    <property type="term" value="F:potassium ion binding"/>
    <property type="evidence" value="ECO:0007669"/>
    <property type="project" value="InterPro"/>
</dbReference>
<comment type="caution">
    <text evidence="2">The sequence shown here is derived from an EMBL/GenBank/DDBJ whole genome shotgun (WGS) entry which is preliminary data.</text>
</comment>
<sequence length="93" mass="10122">MAKICLEAESTIDYPDVFKRIMNNAPVPMSPLESLASSAVRTANSARAALILVLTRGGSTAKLVAKYRPRDANSTPTCLWTITCNRLLINRLS</sequence>
<dbReference type="PANTHER" id="PTHR11817">
    <property type="entry name" value="PYRUVATE KINASE"/>
    <property type="match status" value="1"/>
</dbReference>
<dbReference type="GO" id="GO:0016301">
    <property type="term" value="F:kinase activity"/>
    <property type="evidence" value="ECO:0007669"/>
    <property type="project" value="UniProtKB-KW"/>
</dbReference>
<keyword evidence="2" id="KW-0418">Kinase</keyword>
<evidence type="ECO:0000313" key="2">
    <source>
        <dbReference type="EMBL" id="GAA0153958.1"/>
    </source>
</evidence>
<dbReference type="Pfam" id="PF02887">
    <property type="entry name" value="PK_C"/>
    <property type="match status" value="1"/>
</dbReference>
<name>A0AAV3PSC5_LITER</name>
<evidence type="ECO:0000313" key="3">
    <source>
        <dbReference type="Proteomes" id="UP001454036"/>
    </source>
</evidence>
<dbReference type="EMBL" id="BAABME010002287">
    <property type="protein sequence ID" value="GAA0153958.1"/>
    <property type="molecule type" value="Genomic_DNA"/>
</dbReference>
<organism evidence="2 3">
    <name type="scientific">Lithospermum erythrorhizon</name>
    <name type="common">Purple gromwell</name>
    <name type="synonym">Lithospermum officinale var. erythrorhizon</name>
    <dbReference type="NCBI Taxonomy" id="34254"/>
    <lineage>
        <taxon>Eukaryota</taxon>
        <taxon>Viridiplantae</taxon>
        <taxon>Streptophyta</taxon>
        <taxon>Embryophyta</taxon>
        <taxon>Tracheophyta</taxon>
        <taxon>Spermatophyta</taxon>
        <taxon>Magnoliopsida</taxon>
        <taxon>eudicotyledons</taxon>
        <taxon>Gunneridae</taxon>
        <taxon>Pentapetalae</taxon>
        <taxon>asterids</taxon>
        <taxon>lamiids</taxon>
        <taxon>Boraginales</taxon>
        <taxon>Boraginaceae</taxon>
        <taxon>Boraginoideae</taxon>
        <taxon>Lithospermeae</taxon>
        <taxon>Lithospermum</taxon>
    </lineage>
</organism>
<keyword evidence="2" id="KW-0808">Transferase</keyword>
<evidence type="ECO:0000259" key="1">
    <source>
        <dbReference type="Pfam" id="PF02887"/>
    </source>
</evidence>
<dbReference type="Proteomes" id="UP001454036">
    <property type="component" value="Unassembled WGS sequence"/>
</dbReference>
<dbReference type="SUPFAM" id="SSF52935">
    <property type="entry name" value="PK C-terminal domain-like"/>
    <property type="match status" value="1"/>
</dbReference>